<dbReference type="GeneID" id="36587051"/>
<dbReference type="InParanoid" id="A0A2J6TWR0"/>
<sequence length="290" mass="33136">MNVAVDSVKFQLVSDLHLETPQARPTYEDFKIQPECQYLALLGDIGSIWDPRLFSFLEDQLRKFEIVFYILGNHEAYGTTVLVARTTARAFEHEIEELRSLPGSTMGRFIFLDQTRFDLTDSMTVLGCTLFSRISNEQRESAALFCSDFSEIKDWTVDAHNSAHQSDIGWLNSQIENIARYEPHRKIVVFTHHSPTMLEAANDPRQLQDVGQVRSAFVTDLSDQVCWTSANVMLWAFGHTHFNCDFVDLGTKKRVVANQKGYRRSELETFDASKVVKVETLLDSEAKGQR</sequence>
<evidence type="ECO:0000259" key="1">
    <source>
        <dbReference type="Pfam" id="PF00149"/>
    </source>
</evidence>
<dbReference type="AlphaFoldDB" id="A0A2J6TWR0"/>
<dbReference type="SUPFAM" id="SSF56300">
    <property type="entry name" value="Metallo-dependent phosphatases"/>
    <property type="match status" value="1"/>
</dbReference>
<reference evidence="2 3" key="1">
    <citation type="submission" date="2016-04" db="EMBL/GenBank/DDBJ databases">
        <title>A degradative enzymes factory behind the ericoid mycorrhizal symbiosis.</title>
        <authorList>
            <consortium name="DOE Joint Genome Institute"/>
            <person name="Martino E."/>
            <person name="Morin E."/>
            <person name="Grelet G."/>
            <person name="Kuo A."/>
            <person name="Kohler A."/>
            <person name="Daghino S."/>
            <person name="Barry K."/>
            <person name="Choi C."/>
            <person name="Cichocki N."/>
            <person name="Clum A."/>
            <person name="Copeland A."/>
            <person name="Hainaut M."/>
            <person name="Haridas S."/>
            <person name="Labutti K."/>
            <person name="Lindquist E."/>
            <person name="Lipzen A."/>
            <person name="Khouja H.-R."/>
            <person name="Murat C."/>
            <person name="Ohm R."/>
            <person name="Olson A."/>
            <person name="Spatafora J."/>
            <person name="Veneault-Fourrey C."/>
            <person name="Henrissat B."/>
            <person name="Grigoriev I."/>
            <person name="Martin F."/>
            <person name="Perotto S."/>
        </authorList>
    </citation>
    <scope>NUCLEOTIDE SEQUENCE [LARGE SCALE GENOMIC DNA]</scope>
    <source>
        <strain evidence="2 3">E</strain>
    </source>
</reference>
<gene>
    <name evidence="2" type="ORF">K444DRAFT_606365</name>
</gene>
<dbReference type="Pfam" id="PF00149">
    <property type="entry name" value="Metallophos"/>
    <property type="match status" value="1"/>
</dbReference>
<dbReference type="OrthoDB" id="550558at2759"/>
<dbReference type="Gene3D" id="3.60.21.10">
    <property type="match status" value="1"/>
</dbReference>
<proteinExistence type="predicted"/>
<evidence type="ECO:0000313" key="3">
    <source>
        <dbReference type="Proteomes" id="UP000235371"/>
    </source>
</evidence>
<feature type="domain" description="Calcineurin-like phosphoesterase" evidence="1">
    <location>
        <begin position="12"/>
        <end position="241"/>
    </location>
</feature>
<dbReference type="RefSeq" id="XP_024744325.1">
    <property type="nucleotide sequence ID" value="XM_024878974.1"/>
</dbReference>
<organism evidence="2 3">
    <name type="scientific">Hyaloscypha bicolor E</name>
    <dbReference type="NCBI Taxonomy" id="1095630"/>
    <lineage>
        <taxon>Eukaryota</taxon>
        <taxon>Fungi</taxon>
        <taxon>Dikarya</taxon>
        <taxon>Ascomycota</taxon>
        <taxon>Pezizomycotina</taxon>
        <taxon>Leotiomycetes</taxon>
        <taxon>Helotiales</taxon>
        <taxon>Hyaloscyphaceae</taxon>
        <taxon>Hyaloscypha</taxon>
        <taxon>Hyaloscypha bicolor</taxon>
    </lineage>
</organism>
<dbReference type="PANTHER" id="PTHR37844">
    <property type="entry name" value="SER/THR PROTEIN PHOSPHATASE SUPERFAMILY (AFU_ORTHOLOGUE AFUA_1G14840)"/>
    <property type="match status" value="1"/>
</dbReference>
<keyword evidence="3" id="KW-1185">Reference proteome</keyword>
<dbReference type="PANTHER" id="PTHR37844:SF2">
    <property type="entry name" value="SER_THR PROTEIN PHOSPHATASE SUPERFAMILY (AFU_ORTHOLOGUE AFUA_1G14840)"/>
    <property type="match status" value="1"/>
</dbReference>
<dbReference type="InterPro" id="IPR029052">
    <property type="entry name" value="Metallo-depent_PP-like"/>
</dbReference>
<protein>
    <recommendedName>
        <fullName evidence="1">Calcineurin-like phosphoesterase domain-containing protein</fullName>
    </recommendedName>
</protein>
<accession>A0A2J6TWR0</accession>
<dbReference type="EMBL" id="KZ613740">
    <property type="protein sequence ID" value="PMD67421.1"/>
    <property type="molecule type" value="Genomic_DNA"/>
</dbReference>
<dbReference type="GO" id="GO:0016787">
    <property type="term" value="F:hydrolase activity"/>
    <property type="evidence" value="ECO:0007669"/>
    <property type="project" value="InterPro"/>
</dbReference>
<dbReference type="Proteomes" id="UP000235371">
    <property type="component" value="Unassembled WGS sequence"/>
</dbReference>
<evidence type="ECO:0000313" key="2">
    <source>
        <dbReference type="EMBL" id="PMD67421.1"/>
    </source>
</evidence>
<name>A0A2J6TWR0_9HELO</name>
<dbReference type="InterPro" id="IPR004843">
    <property type="entry name" value="Calcineurin-like_PHP"/>
</dbReference>